<proteinExistence type="predicted"/>
<dbReference type="InterPro" id="IPR012338">
    <property type="entry name" value="Beta-lactam/transpept-like"/>
</dbReference>
<keyword evidence="4" id="KW-0614">Plasmid</keyword>
<keyword evidence="2" id="KW-0732">Signal</keyword>
<dbReference type="GO" id="GO:0016787">
    <property type="term" value="F:hydrolase activity"/>
    <property type="evidence" value="ECO:0007669"/>
    <property type="project" value="UniProtKB-KW"/>
</dbReference>
<keyword evidence="5" id="KW-1185">Reference proteome</keyword>
<keyword evidence="1" id="KW-0378">Hydrolase</keyword>
<dbReference type="FunCoup" id="W0RSV9">
    <property type="interactions" value="102"/>
</dbReference>
<gene>
    <name evidence="4" type="ORF">J421_5865</name>
</gene>
<evidence type="ECO:0000256" key="2">
    <source>
        <dbReference type="SAM" id="SignalP"/>
    </source>
</evidence>
<feature type="chain" id="PRO_5004794616" evidence="2">
    <location>
        <begin position="23"/>
        <end position="403"/>
    </location>
</feature>
<accession>W0RSV9</accession>
<dbReference type="Gene3D" id="3.40.710.10">
    <property type="entry name" value="DD-peptidase/beta-lactamase superfamily"/>
    <property type="match status" value="1"/>
</dbReference>
<dbReference type="Pfam" id="PF00144">
    <property type="entry name" value="Beta-lactamase"/>
    <property type="match status" value="1"/>
</dbReference>
<feature type="signal peptide" evidence="2">
    <location>
        <begin position="1"/>
        <end position="22"/>
    </location>
</feature>
<organism evidence="4 5">
    <name type="scientific">Gemmatirosa kalamazoonensis</name>
    <dbReference type="NCBI Taxonomy" id="861299"/>
    <lineage>
        <taxon>Bacteria</taxon>
        <taxon>Pseudomonadati</taxon>
        <taxon>Gemmatimonadota</taxon>
        <taxon>Gemmatimonadia</taxon>
        <taxon>Gemmatimonadales</taxon>
        <taxon>Gemmatimonadaceae</taxon>
        <taxon>Gemmatirosa</taxon>
    </lineage>
</organism>
<feature type="domain" description="Beta-lactamase-related" evidence="3">
    <location>
        <begin position="45"/>
        <end position="353"/>
    </location>
</feature>
<evidence type="ECO:0000313" key="5">
    <source>
        <dbReference type="Proteomes" id="UP000019151"/>
    </source>
</evidence>
<protein>
    <submittedName>
        <fullName evidence="4">Beta-lactamase</fullName>
    </submittedName>
</protein>
<evidence type="ECO:0000256" key="1">
    <source>
        <dbReference type="ARBA" id="ARBA00022801"/>
    </source>
</evidence>
<dbReference type="PANTHER" id="PTHR43283">
    <property type="entry name" value="BETA-LACTAMASE-RELATED"/>
    <property type="match status" value="1"/>
</dbReference>
<dbReference type="EMBL" id="CP007130">
    <property type="protein sequence ID" value="AHG93400.1"/>
    <property type="molecule type" value="Genomic_DNA"/>
</dbReference>
<geneLocation type="plasmid" evidence="4 5">
    <name>2</name>
</geneLocation>
<dbReference type="Proteomes" id="UP000019151">
    <property type="component" value="Plasmid 2"/>
</dbReference>
<dbReference type="InterPro" id="IPR001466">
    <property type="entry name" value="Beta-lactam-related"/>
</dbReference>
<dbReference type="PANTHER" id="PTHR43283:SF11">
    <property type="entry name" value="BETA-LACTAMASE-RELATED DOMAIN-CONTAINING PROTEIN"/>
    <property type="match status" value="1"/>
</dbReference>
<dbReference type="eggNOG" id="COG1680">
    <property type="taxonomic scope" value="Bacteria"/>
</dbReference>
<dbReference type="InParanoid" id="W0RSV9"/>
<dbReference type="AlphaFoldDB" id="W0RSV9"/>
<dbReference type="SUPFAM" id="SSF56601">
    <property type="entry name" value="beta-lactamase/transpeptidase-like"/>
    <property type="match status" value="1"/>
</dbReference>
<sequence>MLPSFAIAAAVLLATSLLPTRAGDELLPHAAPADVGMSADRLAVIDRVVQRAIDAGGFPGAAVVVGRHGAIVWERGYGALGGGSSAAVDPERTLFDLASLTKVVATSAAAMVLVDEGRLGLDDPVGRYLPEFRAGAKGRVTIRHLLRHRSGLPAGRTLASSAAESRRLVLGTALEAAPGERYEYSDLGPIVLGFVIERITGEPLDRFVQHAVYARLGMQSTTFRPARALAPRIAATEPGVPRGEVHDRASHALGGVAGHAGLFGTAGDLAIFAQFMLDRGSRHGVRLVRDSTVAAFTRRGAEDRQALGWETCAGGGSCGQRLSRTAFGHTGFTGTSLWVDPERDLFVIVLTNWIAGRPGGGVAPVAVLHDVRADVADLAALAVVDGAPAPMPDRMRSDARIGW</sequence>
<name>W0RSV9_9BACT</name>
<dbReference type="KEGG" id="gba:J421_5865"/>
<evidence type="ECO:0000259" key="3">
    <source>
        <dbReference type="Pfam" id="PF00144"/>
    </source>
</evidence>
<dbReference type="RefSeq" id="WP_025414703.1">
    <property type="nucleotide sequence ID" value="NZ_CP007130.1"/>
</dbReference>
<dbReference type="HOGENOM" id="CLU_020027_1_1_0"/>
<dbReference type="PATRIC" id="fig|861299.3.peg.5912"/>
<evidence type="ECO:0000313" key="4">
    <source>
        <dbReference type="EMBL" id="AHG93400.1"/>
    </source>
</evidence>
<dbReference type="OrthoDB" id="5705574at2"/>
<reference evidence="4 5" key="1">
    <citation type="journal article" date="2014" name="Genome Announc.">
        <title>Genome Sequence and Methylome of Soil Bacterium Gemmatirosa kalamazoonensis KBS708T, a Member of the Rarely Cultivated Gemmatimonadetes Phylum.</title>
        <authorList>
            <person name="Debruyn J.M."/>
            <person name="Radosevich M."/>
            <person name="Wommack K.E."/>
            <person name="Polson S.W."/>
            <person name="Hauser L.J."/>
            <person name="Fawaz M.N."/>
            <person name="Korlach J."/>
            <person name="Tsai Y.C."/>
        </authorList>
    </citation>
    <scope>NUCLEOTIDE SEQUENCE [LARGE SCALE GENOMIC DNA]</scope>
    <source>
        <strain evidence="4 5">KBS708</strain>
        <plasmid evidence="5">Plasmid 2</plasmid>
    </source>
</reference>
<dbReference type="InterPro" id="IPR050789">
    <property type="entry name" value="Diverse_Enzym_Activities"/>
</dbReference>